<dbReference type="InterPro" id="IPR008971">
    <property type="entry name" value="HSP40/DnaJ_pept-bd"/>
</dbReference>
<dbReference type="SUPFAM" id="SSF49493">
    <property type="entry name" value="HSP40/DnaJ peptide-binding domain"/>
    <property type="match status" value="2"/>
</dbReference>
<evidence type="ECO:0000259" key="7">
    <source>
        <dbReference type="PROSITE" id="PS50076"/>
    </source>
</evidence>
<dbReference type="SMART" id="SM00271">
    <property type="entry name" value="DnaJ"/>
    <property type="match status" value="1"/>
</dbReference>
<dbReference type="GO" id="GO:0005737">
    <property type="term" value="C:cytoplasm"/>
    <property type="evidence" value="ECO:0007669"/>
    <property type="project" value="TreeGrafter"/>
</dbReference>
<dbReference type="NCBIfam" id="NF010886">
    <property type="entry name" value="PRK14293.1"/>
    <property type="match status" value="1"/>
</dbReference>
<sequence length="364" mass="38789">MADYYNLLGISRDADSEAIKKAYRRMARKYHPDINKEPGAEDRFKEASRAYEVLSDPQTRARYDQFGEAGISGGGIPDTGGFADLFESFFGGFGGGTTASQRGFVRKGEDLQLELAVDFNEAIFGQEREVQVRHLEACSTCKGNGAKTGSGPTTCTTCGGEGQVQRALRTPLGSFAQVAPCPTCAGGGQVIKDPCSSCNGEGVQSVRKKLLVNIPAGMDAGIRLRICDEGNAGLRGGPPGDLYVFVTIKPHPILKREGISILSEVSINYLQAILGDCIELETINGAETIEIVPGTQPGKVLTLVGMGVPKLGNPVARGNHLVTVRVQLPTKISLEERYLLEKLAGHHSAKGHTQKSGLFGGFFS</sequence>
<dbReference type="NCBIfam" id="TIGR02349">
    <property type="entry name" value="DnaJ_bact"/>
    <property type="match status" value="1"/>
</dbReference>
<dbReference type="SUPFAM" id="SSF46565">
    <property type="entry name" value="Chaperone J-domain"/>
    <property type="match status" value="1"/>
</dbReference>
<dbReference type="InterPro" id="IPR001305">
    <property type="entry name" value="HSP_DnaJ_Cys-rich_dom"/>
</dbReference>
<dbReference type="GO" id="GO:0031072">
    <property type="term" value="F:heat shock protein binding"/>
    <property type="evidence" value="ECO:0007669"/>
    <property type="project" value="InterPro"/>
</dbReference>
<evidence type="ECO:0000256" key="4">
    <source>
        <dbReference type="ARBA" id="ARBA00022833"/>
    </source>
</evidence>
<dbReference type="InterPro" id="IPR012724">
    <property type="entry name" value="DnaJ"/>
</dbReference>
<dbReference type="CDD" id="cd10747">
    <property type="entry name" value="DnaJ_C"/>
    <property type="match status" value="1"/>
</dbReference>
<dbReference type="Gene3D" id="2.60.260.20">
    <property type="entry name" value="Urease metallochaperone UreE, N-terminal domain"/>
    <property type="match status" value="2"/>
</dbReference>
<dbReference type="SUPFAM" id="SSF57938">
    <property type="entry name" value="DnaJ/Hsp40 cysteine-rich domain"/>
    <property type="match status" value="1"/>
</dbReference>
<protein>
    <submittedName>
        <fullName evidence="9">DnaJ protein</fullName>
    </submittedName>
</protein>
<dbReference type="Pfam" id="PF00684">
    <property type="entry name" value="DnaJ_CXXCXGXG"/>
    <property type="match status" value="1"/>
</dbReference>
<dbReference type="FunFam" id="2.60.260.20:FF:000005">
    <property type="entry name" value="Chaperone protein dnaJ 1, mitochondrial"/>
    <property type="match status" value="1"/>
</dbReference>
<dbReference type="GO" id="GO:0005524">
    <property type="term" value="F:ATP binding"/>
    <property type="evidence" value="ECO:0007669"/>
    <property type="project" value="InterPro"/>
</dbReference>
<dbReference type="CDD" id="cd06257">
    <property type="entry name" value="DnaJ"/>
    <property type="match status" value="1"/>
</dbReference>
<gene>
    <name evidence="9" type="primary">dnaJ</name>
    <name evidence="9" type="ordered locus">PCC_0413</name>
</gene>
<dbReference type="RefSeq" id="YP_002049063.1">
    <property type="nucleotide sequence ID" value="NC_011087.1"/>
</dbReference>
<dbReference type="Gene3D" id="2.10.230.10">
    <property type="entry name" value="Heat shock protein DnaJ, cysteine-rich domain"/>
    <property type="match status" value="1"/>
</dbReference>
<dbReference type="PROSITE" id="PS00636">
    <property type="entry name" value="DNAJ_1"/>
    <property type="match status" value="1"/>
</dbReference>
<evidence type="ECO:0000313" key="9">
    <source>
        <dbReference type="EMBL" id="ACB42853.1"/>
    </source>
</evidence>
<dbReference type="GO" id="GO:0051082">
    <property type="term" value="F:unfolded protein binding"/>
    <property type="evidence" value="ECO:0007669"/>
    <property type="project" value="InterPro"/>
</dbReference>
<dbReference type="Pfam" id="PF00226">
    <property type="entry name" value="DnaJ"/>
    <property type="match status" value="1"/>
</dbReference>
<keyword evidence="5" id="KW-0143">Chaperone</keyword>
<keyword evidence="4 6" id="KW-0862">Zinc</keyword>
<organism evidence="9">
    <name type="scientific">Paulinella chromatophora</name>
    <dbReference type="NCBI Taxonomy" id="39717"/>
    <lineage>
        <taxon>Eukaryota</taxon>
        <taxon>Sar</taxon>
        <taxon>Rhizaria</taxon>
        <taxon>Cercozoa</taxon>
        <taxon>Imbricatea</taxon>
        <taxon>Silicofilosea</taxon>
        <taxon>Euglyphida</taxon>
        <taxon>Paulinellidae</taxon>
        <taxon>Paulinella</taxon>
    </lineage>
</organism>
<accession>B1X4I4</accession>
<proteinExistence type="inferred from homology"/>
<dbReference type="Gene3D" id="1.10.287.110">
    <property type="entry name" value="DnaJ domain"/>
    <property type="match status" value="1"/>
</dbReference>
<reference evidence="9" key="2">
    <citation type="journal article" date="2008" name="Curr. Biol.">
        <title>Chromatophore genome sequence of Paulinella sheds light on acquisition of photosynthesis by eukaryotes.</title>
        <authorList>
            <person name="Nowack E.C.M."/>
            <person name="Melkonian M."/>
            <person name="Gloeckner G."/>
        </authorList>
    </citation>
    <scope>NUCLEOTIDE SEQUENCE [LARGE SCALE GENOMIC DNA]</scope>
</reference>
<dbReference type="InterPro" id="IPR018253">
    <property type="entry name" value="DnaJ_domain_CS"/>
</dbReference>
<keyword evidence="2" id="KW-0677">Repeat</keyword>
<dbReference type="PANTHER" id="PTHR43096:SF10">
    <property type="entry name" value="CHAPERONE PROTEIN DNAJ A6, CHLOROPLASTIC"/>
    <property type="match status" value="1"/>
</dbReference>
<keyword evidence="9" id="KW-0934">Plastid</keyword>
<evidence type="ECO:0000256" key="3">
    <source>
        <dbReference type="ARBA" id="ARBA00022771"/>
    </source>
</evidence>
<keyword evidence="1 6" id="KW-0479">Metal-binding</keyword>
<dbReference type="PROSITE" id="PS51188">
    <property type="entry name" value="ZF_CR"/>
    <property type="match status" value="1"/>
</dbReference>
<dbReference type="AlphaFoldDB" id="B1X4I4"/>
<dbReference type="CDD" id="cd10719">
    <property type="entry name" value="DnaJ_zf"/>
    <property type="match status" value="1"/>
</dbReference>
<dbReference type="NCBIfam" id="NF008035">
    <property type="entry name" value="PRK10767.1"/>
    <property type="match status" value="1"/>
</dbReference>
<dbReference type="GO" id="GO:0042026">
    <property type="term" value="P:protein refolding"/>
    <property type="evidence" value="ECO:0007669"/>
    <property type="project" value="TreeGrafter"/>
</dbReference>
<dbReference type="InterPro" id="IPR002939">
    <property type="entry name" value="DnaJ_C"/>
</dbReference>
<dbReference type="InterPro" id="IPR036410">
    <property type="entry name" value="HSP_DnaJ_Cys-rich_dom_sf"/>
</dbReference>
<geneLocation type="organellar chromatophore" evidence="9"/>
<evidence type="ECO:0000259" key="8">
    <source>
        <dbReference type="PROSITE" id="PS51188"/>
    </source>
</evidence>
<dbReference type="GO" id="GO:0008270">
    <property type="term" value="F:zinc ion binding"/>
    <property type="evidence" value="ECO:0007669"/>
    <property type="project" value="UniProtKB-KW"/>
</dbReference>
<evidence type="ECO:0000256" key="6">
    <source>
        <dbReference type="PROSITE-ProRule" id="PRU00546"/>
    </source>
</evidence>
<feature type="domain" description="CR-type" evidence="8">
    <location>
        <begin position="125"/>
        <end position="207"/>
    </location>
</feature>
<dbReference type="HAMAP" id="MF_01152">
    <property type="entry name" value="DnaJ"/>
    <property type="match status" value="1"/>
</dbReference>
<dbReference type="InterPro" id="IPR001623">
    <property type="entry name" value="DnaJ_domain"/>
</dbReference>
<feature type="zinc finger region" description="CR-type" evidence="6">
    <location>
        <begin position="125"/>
        <end position="207"/>
    </location>
</feature>
<dbReference type="PROSITE" id="PS50076">
    <property type="entry name" value="DNAJ_2"/>
    <property type="match status" value="1"/>
</dbReference>
<reference evidence="9" key="1">
    <citation type="submission" date="2007-08" db="EMBL/GenBank/DDBJ databases">
        <authorList>
            <person name="Gloeckner G."/>
            <person name="Nowack E."/>
            <person name="Melkonian M."/>
        </authorList>
    </citation>
    <scope>NUCLEOTIDE SEQUENCE</scope>
</reference>
<dbReference type="PRINTS" id="PR00625">
    <property type="entry name" value="JDOMAIN"/>
</dbReference>
<dbReference type="Pfam" id="PF01556">
    <property type="entry name" value="DnaJ_C"/>
    <property type="match status" value="1"/>
</dbReference>
<name>B1X4I4_PAUCH</name>
<feature type="domain" description="J" evidence="7">
    <location>
        <begin position="3"/>
        <end position="67"/>
    </location>
</feature>
<dbReference type="FunFam" id="2.10.230.10:FF:000002">
    <property type="entry name" value="Molecular chaperone DnaJ"/>
    <property type="match status" value="1"/>
</dbReference>
<evidence type="ECO:0000256" key="1">
    <source>
        <dbReference type="ARBA" id="ARBA00022723"/>
    </source>
</evidence>
<dbReference type="GeneID" id="6481291"/>
<dbReference type="InterPro" id="IPR036869">
    <property type="entry name" value="J_dom_sf"/>
</dbReference>
<dbReference type="EMBL" id="CP000815">
    <property type="protein sequence ID" value="ACB42853.1"/>
    <property type="molecule type" value="Genomic_DNA"/>
</dbReference>
<evidence type="ECO:0000256" key="5">
    <source>
        <dbReference type="ARBA" id="ARBA00023186"/>
    </source>
</evidence>
<keyword evidence="3 6" id="KW-0863">Zinc-finger</keyword>
<dbReference type="GO" id="GO:0009408">
    <property type="term" value="P:response to heat"/>
    <property type="evidence" value="ECO:0007669"/>
    <property type="project" value="InterPro"/>
</dbReference>
<evidence type="ECO:0000256" key="2">
    <source>
        <dbReference type="ARBA" id="ARBA00022737"/>
    </source>
</evidence>
<dbReference type="PANTHER" id="PTHR43096">
    <property type="entry name" value="DNAJ HOMOLOG 1, MITOCHONDRIAL-RELATED"/>
    <property type="match status" value="1"/>
</dbReference>